<evidence type="ECO:0000256" key="1">
    <source>
        <dbReference type="SAM" id="MobiDB-lite"/>
    </source>
</evidence>
<dbReference type="GO" id="GO:0030139">
    <property type="term" value="C:endocytic vesicle"/>
    <property type="evidence" value="ECO:0007669"/>
    <property type="project" value="TreeGrafter"/>
</dbReference>
<dbReference type="Pfam" id="PF25468">
    <property type="entry name" value="HEAT_HEATR5A"/>
    <property type="match status" value="1"/>
</dbReference>
<dbReference type="Pfam" id="PF20210">
    <property type="entry name" value="Laa1_Sip1_HTR5"/>
    <property type="match status" value="1"/>
</dbReference>
<dbReference type="OrthoDB" id="192608at2759"/>
<gene>
    <name evidence="2" type="ORF">AFUS01_LOCUS13290</name>
</gene>
<sequence length="1992" mass="219700">MSLPKQLLLNEQVYSQLSEVQKPVFILEWLRYLEGALTTLTRAEIKTCQKQLVEQLIQTIQNGPGPPARKLVARCMATVFIVGDTILLFDTVNKCNDLLKSRDDTPSSLNIKLAAVSCLGEMYEKLGRMMGRSYEETVSLLSRSFKNMESQSRIEAMQTFEKICAGMDVAASSSHKEMYKIARACLTDRVMSVRTAAAKCIEEMMKSAPFLYTAELESFTSLCLRALDGADYDARIAIAGLLGSVISYTQQPPVPRGKAALAPNPSTGKGIKSVSLEESLNILMTGFLRGATSFLKGEIIKGGSGVNREVRVGVTHAYVAFVERMGSLWLEKNLEAFTSHVLELVANPKAATSHVDAVYSRKCINFILRRSFGRLLSEKAQFSALKVLGATILKQMNSIDFNPENAKECNQEVIFNQHLLVCVFQEMSVLLCTLGTAVHHIISDQTLGILDGIFSVLIHPCQSTRLSAAWTLRCLCVALPSETHRCVERCLHAFDTLKTSPEAVSGYSAALAAILGGVRYMPLGIPYATGKIVFNTAEELLRSANQNSRLSIQKSSAGWILIGSIMTLGNSVVKALLPRMLLLWRNSFPKTSKELESEKARGDAFTWQVTLEGRAGALSSIQSFLHHCPDLVTEEITSRLLVPIESALAMMTNLSSTLKAYGQQLKASAAILRFRLYETLALIKPSSFERSYTHMLRFVVWELTLNDNAANTTTSVFTRVCQSNSIFHSLVSDHMSIEDQLQPTGAAGSGAIEHDPCSLYKKLPDGAMVPIPLPLGVAVIDAAIELFGLLYPHISTKHRTQLIDHFVECLKVTKYARKEAVLINIFSAILCAMKAIRKLNSSNVPDAIKKDGKGAEELNSISQQLVTNTLGHSSPTIRCAAAEVLGRIAQAISDSKFTTEMAQFCSDKLKMSREVASRTGHSLALGCLHKYLGGMDSSRHQHTSVSILLNLAQDSTSPEIQMWALHSLALIADTGGPLFRSYVEPSLSLVMKLIATVPLSTVDLRQATGKMMAALITGIGPELQVGGSREAENMKKSFEIGCSLLSRTEEHPLVQHEAVTCFQRLHLFGGTVNFDIVIPVLYKAMSSTNLALRRSAVDCFRQLSQRDAETVCKRFSDIRQKDEECPNAEYGLSGALFTMLDMESDEVLRKGIKDTLTSVLAVAAHDRQELQLSISLCKSILTCDVGAGDGSPDDLQGDFEDDEEFKIGNEDDKAAANSKNNSRWASRVFAAECVRKILMSSPFIVNETGSELLRHISDLIRMSFMGATSNSDPLRLEGLLNLETIIEKFADLKDPYFPSVSILEQFQAQVSAALRPAFSVETDPYVKATACRVCSAWICGNSQGGEDLRRVHTLMVSALENLRTKPTLPDYNESANTLEKLAILKAWSQVFISAVGNGLQEGEYLSDIIKSGAKNKNHLLELVKPELEILSPLWLSALRDRALIELPPEFAPQLPREGGAFFSNETKDLVRNFYRDSWPPILLACAICVSTLPDMVVIMEPEELKSESKIEKFHLVFGLSMEALCKQPFSEPIIVIEKYLKSVWALLSSHWTRDLITREKVLTIELCSVLHRQLVTRCDIQVQKLVIDVLKLIIEAMQENFNKLSQESDIGATENGKSDELTPGKSVILSILEVIFCLLMQKIPILNSNVSGFHLKPTGTHAENDLLMAETVRCLELLPDICSDQGAIAIQPTLLYLATCVLGEFTSDEAASSSVLHCYKKIATHRLNSDPSWEKYLLSTLAKLLDMAKTGGDENTSVRQNGSVNLLSAISIFIRDSPPHLIKIPNLLYPSINLYQHALQGSEGILRAKTVGLICELFENVDRSISTHFIHALAPRILQILYSDETKNIQSKSQLEFTLECIRVIQILVNIVDSSEKRTLQQGIQMLTLIVPVLVNFLIDSSSIPSTTLSSQRKLLHEFSLQKLMKIGPQYPQEFRALMSQSPDMRSKLETAIKNSKIGGKQDDSQKGIPAVAPSPAPGTIKLKTDFSNYTR</sequence>
<dbReference type="InterPro" id="IPR040108">
    <property type="entry name" value="Laa1/Sip1/HEATR5"/>
</dbReference>
<accession>A0A8J2JTC8</accession>
<dbReference type="EMBL" id="CAJVCH010107683">
    <property type="protein sequence ID" value="CAG7724257.1"/>
    <property type="molecule type" value="Genomic_DNA"/>
</dbReference>
<dbReference type="PANTHER" id="PTHR21663">
    <property type="entry name" value="HYPOTHETICAL HEAT DOMAIN-CONTAINING"/>
    <property type="match status" value="1"/>
</dbReference>
<evidence type="ECO:0000313" key="3">
    <source>
        <dbReference type="Proteomes" id="UP000708208"/>
    </source>
</evidence>
<organism evidence="2 3">
    <name type="scientific">Allacma fusca</name>
    <dbReference type="NCBI Taxonomy" id="39272"/>
    <lineage>
        <taxon>Eukaryota</taxon>
        <taxon>Metazoa</taxon>
        <taxon>Ecdysozoa</taxon>
        <taxon>Arthropoda</taxon>
        <taxon>Hexapoda</taxon>
        <taxon>Collembola</taxon>
        <taxon>Symphypleona</taxon>
        <taxon>Sminthuridae</taxon>
        <taxon>Allacma</taxon>
    </lineage>
</organism>
<dbReference type="GO" id="GO:0008104">
    <property type="term" value="P:intracellular protein localization"/>
    <property type="evidence" value="ECO:0007669"/>
    <property type="project" value="TreeGrafter"/>
</dbReference>
<evidence type="ECO:0000313" key="2">
    <source>
        <dbReference type="EMBL" id="CAG7724257.1"/>
    </source>
</evidence>
<keyword evidence="3" id="KW-1185">Reference proteome</keyword>
<comment type="caution">
    <text evidence="2">The sequence shown here is derived from an EMBL/GenBank/DDBJ whole genome shotgun (WGS) entry which is preliminary data.</text>
</comment>
<evidence type="ECO:0008006" key="4">
    <source>
        <dbReference type="Google" id="ProtNLM"/>
    </source>
</evidence>
<dbReference type="GO" id="GO:0042147">
    <property type="term" value="P:retrograde transport, endosome to Golgi"/>
    <property type="evidence" value="ECO:0007669"/>
    <property type="project" value="TreeGrafter"/>
</dbReference>
<feature type="region of interest" description="Disordered" evidence="1">
    <location>
        <begin position="1954"/>
        <end position="1992"/>
    </location>
</feature>
<dbReference type="GO" id="GO:0005829">
    <property type="term" value="C:cytosol"/>
    <property type="evidence" value="ECO:0007669"/>
    <property type="project" value="GOC"/>
</dbReference>
<dbReference type="InterPro" id="IPR046837">
    <property type="entry name" value="Laa1/Sip1/HEATR5-like_HEAT"/>
</dbReference>
<dbReference type="Proteomes" id="UP000708208">
    <property type="component" value="Unassembled WGS sequence"/>
</dbReference>
<name>A0A8J2JTC8_9HEXA</name>
<protein>
    <recommendedName>
        <fullName evidence="4">HEAT repeat-containing protein 5B</fullName>
    </recommendedName>
</protein>
<proteinExistence type="predicted"/>
<dbReference type="GO" id="GO:0005794">
    <property type="term" value="C:Golgi apparatus"/>
    <property type="evidence" value="ECO:0007669"/>
    <property type="project" value="TreeGrafter"/>
</dbReference>
<reference evidence="2" key="1">
    <citation type="submission" date="2021-06" db="EMBL/GenBank/DDBJ databases">
        <authorList>
            <person name="Hodson N. C."/>
            <person name="Mongue J. A."/>
            <person name="Jaron S. K."/>
        </authorList>
    </citation>
    <scope>NUCLEOTIDE SEQUENCE</scope>
</reference>
<dbReference type="PANTHER" id="PTHR21663:SF0">
    <property type="entry name" value="HEAT REPEAT-CONTAINING PROTEIN 5B"/>
    <property type="match status" value="1"/>
</dbReference>
<dbReference type="GO" id="GO:0006897">
    <property type="term" value="P:endocytosis"/>
    <property type="evidence" value="ECO:0007669"/>
    <property type="project" value="TreeGrafter"/>
</dbReference>
<dbReference type="GO" id="GO:0016020">
    <property type="term" value="C:membrane"/>
    <property type="evidence" value="ECO:0007669"/>
    <property type="project" value="TreeGrafter"/>
</dbReference>